<keyword evidence="16" id="KW-1185">Reference proteome</keyword>
<dbReference type="PANTHER" id="PTHR45436:SF4">
    <property type="entry name" value="SENSOR PROTEIN PHOQ"/>
    <property type="match status" value="1"/>
</dbReference>
<dbReference type="Pfam" id="PF02518">
    <property type="entry name" value="HATPase_c"/>
    <property type="match status" value="1"/>
</dbReference>
<dbReference type="InterPro" id="IPR036890">
    <property type="entry name" value="HATPase_C_sf"/>
</dbReference>
<dbReference type="PROSITE" id="PS50109">
    <property type="entry name" value="HIS_KIN"/>
    <property type="match status" value="1"/>
</dbReference>
<evidence type="ECO:0000256" key="11">
    <source>
        <dbReference type="SAM" id="Phobius"/>
    </source>
</evidence>
<reference evidence="14 16" key="1">
    <citation type="submission" date="2017-06" db="EMBL/GenBank/DDBJ databases">
        <title>Genome Sequencing of the methanotroph Methylovulum psychrotolerants str. HV10-M2 isolated from a high-altitude environment.</title>
        <authorList>
            <person name="Mateos-Rivera A."/>
        </authorList>
    </citation>
    <scope>NUCLEOTIDE SEQUENCE [LARGE SCALE GENOMIC DNA]</scope>
    <source>
        <strain evidence="14 16">HV10_M2</strain>
    </source>
</reference>
<reference evidence="15 17" key="2">
    <citation type="submission" date="2017-11" db="EMBL/GenBank/DDBJ databases">
        <title>Draft Genome Sequence of Methylobacter psychrotolerans Sph1T, an Obligate Methanotroph from Low-Temperature Environments.</title>
        <authorList>
            <person name="Oshkin I.Y."/>
            <person name="Miroshnikov K."/>
            <person name="Belova S.E."/>
            <person name="Korzhenkov A."/>
            <person name="Toshchakov S.V."/>
            <person name="Dedysh S.N."/>
        </authorList>
    </citation>
    <scope>NUCLEOTIDE SEQUENCE [LARGE SCALE GENOMIC DNA]</scope>
    <source>
        <strain evidence="15 17">Sph1</strain>
    </source>
</reference>
<keyword evidence="4" id="KW-0597">Phosphoprotein</keyword>
<evidence type="ECO:0000259" key="12">
    <source>
        <dbReference type="PROSITE" id="PS50109"/>
    </source>
</evidence>
<feature type="transmembrane region" description="Helical" evidence="11">
    <location>
        <begin position="168"/>
        <end position="189"/>
    </location>
</feature>
<dbReference type="Gene3D" id="3.30.565.10">
    <property type="entry name" value="Histidine kinase-like ATPase, C-terminal domain"/>
    <property type="match status" value="1"/>
</dbReference>
<evidence type="ECO:0000313" key="15">
    <source>
        <dbReference type="EMBL" id="POZ53602.1"/>
    </source>
</evidence>
<dbReference type="PANTHER" id="PTHR45436">
    <property type="entry name" value="SENSOR HISTIDINE KINASE YKOH"/>
    <property type="match status" value="1"/>
</dbReference>
<keyword evidence="9" id="KW-0902">Two-component regulatory system</keyword>
<keyword evidence="10 11" id="KW-0472">Membrane</keyword>
<evidence type="ECO:0000313" key="14">
    <source>
        <dbReference type="EMBL" id="ASF46567.1"/>
    </source>
</evidence>
<dbReference type="InterPro" id="IPR004358">
    <property type="entry name" value="Sig_transdc_His_kin-like_C"/>
</dbReference>
<dbReference type="EMBL" id="CP022129">
    <property type="protein sequence ID" value="ASF46567.1"/>
    <property type="molecule type" value="Genomic_DNA"/>
</dbReference>
<organism evidence="14 16">
    <name type="scientific">Methylovulum psychrotolerans</name>
    <dbReference type="NCBI Taxonomy" id="1704499"/>
    <lineage>
        <taxon>Bacteria</taxon>
        <taxon>Pseudomonadati</taxon>
        <taxon>Pseudomonadota</taxon>
        <taxon>Gammaproteobacteria</taxon>
        <taxon>Methylococcales</taxon>
        <taxon>Methylococcaceae</taxon>
        <taxon>Methylovulum</taxon>
    </lineage>
</organism>
<dbReference type="InterPro" id="IPR050428">
    <property type="entry name" value="TCS_sensor_his_kinase"/>
</dbReference>
<dbReference type="SUPFAM" id="SSF55874">
    <property type="entry name" value="ATPase domain of HSP90 chaperone/DNA topoisomerase II/histidine kinase"/>
    <property type="match status" value="1"/>
</dbReference>
<dbReference type="Proteomes" id="UP000237423">
    <property type="component" value="Unassembled WGS sequence"/>
</dbReference>
<dbReference type="CDD" id="cd00082">
    <property type="entry name" value="HisKA"/>
    <property type="match status" value="1"/>
</dbReference>
<evidence type="ECO:0000256" key="4">
    <source>
        <dbReference type="ARBA" id="ARBA00022553"/>
    </source>
</evidence>
<evidence type="ECO:0000256" key="7">
    <source>
        <dbReference type="ARBA" id="ARBA00022777"/>
    </source>
</evidence>
<keyword evidence="8 11" id="KW-1133">Transmembrane helix</keyword>
<dbReference type="AlphaFoldDB" id="A0A1Z4BZ40"/>
<dbReference type="EMBL" id="PGFZ01000001">
    <property type="protein sequence ID" value="POZ53602.1"/>
    <property type="molecule type" value="Genomic_DNA"/>
</dbReference>
<dbReference type="KEGG" id="mpsy:CEK71_11060"/>
<comment type="subcellular location">
    <subcellularLocation>
        <location evidence="2">Membrane</location>
    </subcellularLocation>
</comment>
<evidence type="ECO:0000256" key="9">
    <source>
        <dbReference type="ARBA" id="ARBA00023012"/>
    </source>
</evidence>
<keyword evidence="7 14" id="KW-0418">Kinase</keyword>
<dbReference type="OrthoDB" id="9809567at2"/>
<dbReference type="InterPro" id="IPR005467">
    <property type="entry name" value="His_kinase_dom"/>
</dbReference>
<dbReference type="Proteomes" id="UP000197019">
    <property type="component" value="Chromosome"/>
</dbReference>
<dbReference type="Gene3D" id="1.10.287.130">
    <property type="match status" value="1"/>
</dbReference>
<dbReference type="InterPro" id="IPR003594">
    <property type="entry name" value="HATPase_dom"/>
</dbReference>
<dbReference type="PROSITE" id="PS50885">
    <property type="entry name" value="HAMP"/>
    <property type="match status" value="1"/>
</dbReference>
<dbReference type="GO" id="GO:0000155">
    <property type="term" value="F:phosphorelay sensor kinase activity"/>
    <property type="evidence" value="ECO:0007669"/>
    <property type="project" value="InterPro"/>
</dbReference>
<feature type="transmembrane region" description="Helical" evidence="11">
    <location>
        <begin position="6"/>
        <end position="29"/>
    </location>
</feature>
<dbReference type="GO" id="GO:0005886">
    <property type="term" value="C:plasma membrane"/>
    <property type="evidence" value="ECO:0007669"/>
    <property type="project" value="TreeGrafter"/>
</dbReference>
<keyword evidence="5" id="KW-0808">Transferase</keyword>
<proteinExistence type="predicted"/>
<gene>
    <name evidence="15" type="ORF">AADEFJLK_00632</name>
    <name evidence="14" type="ORF">CEK71_11060</name>
</gene>
<dbReference type="SUPFAM" id="SSF47384">
    <property type="entry name" value="Homodimeric domain of signal transducing histidine kinase"/>
    <property type="match status" value="1"/>
</dbReference>
<evidence type="ECO:0000256" key="10">
    <source>
        <dbReference type="ARBA" id="ARBA00023136"/>
    </source>
</evidence>
<dbReference type="InterPro" id="IPR003660">
    <property type="entry name" value="HAMP_dom"/>
</dbReference>
<name>A0A1Z4BZ40_9GAMM</name>
<evidence type="ECO:0000256" key="2">
    <source>
        <dbReference type="ARBA" id="ARBA00004370"/>
    </source>
</evidence>
<accession>A0A1Z4BZ40</accession>
<evidence type="ECO:0000256" key="1">
    <source>
        <dbReference type="ARBA" id="ARBA00000085"/>
    </source>
</evidence>
<dbReference type="RefSeq" id="WP_088619439.1">
    <property type="nucleotide sequence ID" value="NZ_CP022129.1"/>
</dbReference>
<dbReference type="InterPro" id="IPR036097">
    <property type="entry name" value="HisK_dim/P_sf"/>
</dbReference>
<dbReference type="PRINTS" id="PR00344">
    <property type="entry name" value="BCTRLSENSOR"/>
</dbReference>
<protein>
    <recommendedName>
        <fullName evidence="3">histidine kinase</fullName>
        <ecNumber evidence="3">2.7.13.3</ecNumber>
    </recommendedName>
</protein>
<evidence type="ECO:0000256" key="6">
    <source>
        <dbReference type="ARBA" id="ARBA00022692"/>
    </source>
</evidence>
<dbReference type="InterPro" id="IPR003661">
    <property type="entry name" value="HisK_dim/P_dom"/>
</dbReference>
<sequence length="447" mass="49865">MRLKSLSFRLLVAEGLALTVFFGLVAIILEQGFRDSAEQALQERLQVQIYSLLSLAEINNAGQLKMPDYLPEPRFSNPGSGLYGFVQQKQGEVLWRSTSGLGLDVISPPPLKVGESLFAFDNHGRYVLHYDVVWQNVSGVEREYIFTVAEDAQFVSHQIEHLQKTLRIWLLFIGIVLVTIQFALLRWSLKPLRSIATDLAAIEHGTKTHLDGSYPSELKGLVGNLNAFISIERAHLERYRNNLADLAHSLKTPLAILRGCAETFSSNTDTVKEQISRMDEIVEYQLHRAAAKGQHKAIKTVDLPVIVNKITASLNKVYLDKGITIAVAIPDSCLIYCEEGDLYEIVGNLLDNACKWCRQNVKLSVSLNVRNNRRNFSVQIQIEDDGPGIPLGKYNEILKRGVRADENIHGHGIGMSVVYELVTLLGGKLEGGKSNALGGMRWNVYFP</sequence>
<dbReference type="GO" id="GO:0005524">
    <property type="term" value="F:ATP binding"/>
    <property type="evidence" value="ECO:0007669"/>
    <property type="project" value="UniProtKB-KW"/>
</dbReference>
<evidence type="ECO:0000256" key="3">
    <source>
        <dbReference type="ARBA" id="ARBA00012438"/>
    </source>
</evidence>
<evidence type="ECO:0000256" key="5">
    <source>
        <dbReference type="ARBA" id="ARBA00022679"/>
    </source>
</evidence>
<feature type="domain" description="HAMP" evidence="13">
    <location>
        <begin position="186"/>
        <end position="237"/>
    </location>
</feature>
<evidence type="ECO:0000256" key="8">
    <source>
        <dbReference type="ARBA" id="ARBA00022989"/>
    </source>
</evidence>
<comment type="catalytic activity">
    <reaction evidence="1">
        <text>ATP + protein L-histidine = ADP + protein N-phospho-L-histidine.</text>
        <dbReference type="EC" id="2.7.13.3"/>
    </reaction>
</comment>
<dbReference type="EC" id="2.7.13.3" evidence="3"/>
<dbReference type="SMART" id="SM00387">
    <property type="entry name" value="HATPase_c"/>
    <property type="match status" value="1"/>
</dbReference>
<keyword evidence="6 11" id="KW-0812">Transmembrane</keyword>
<feature type="domain" description="Histidine kinase" evidence="12">
    <location>
        <begin position="245"/>
        <end position="447"/>
    </location>
</feature>
<evidence type="ECO:0000313" key="16">
    <source>
        <dbReference type="Proteomes" id="UP000197019"/>
    </source>
</evidence>
<evidence type="ECO:0000259" key="13">
    <source>
        <dbReference type="PROSITE" id="PS50885"/>
    </source>
</evidence>
<evidence type="ECO:0000313" key="17">
    <source>
        <dbReference type="Proteomes" id="UP000237423"/>
    </source>
</evidence>